<keyword evidence="4" id="KW-1185">Reference proteome</keyword>
<dbReference type="STRING" id="3880.G7KP93"/>
<evidence type="ECO:0000313" key="4">
    <source>
        <dbReference type="Proteomes" id="UP000002051"/>
    </source>
</evidence>
<sequence>MESYFDLRKVSLNKAESKSELLKAVLLDFEPSNNSDWICVLVRIIVQTVKTQTSSPSYQPKSSKPIPFSSTFDPSNPTAFLKNVFDFIAKESTSFFDNDSAEKVVLSAICTVKVKKAKITVEEKMKVDKAAAVAEKKAKDVYEKEDEKKDEESGLTAPNQGNLMRVIIGG</sequence>
<evidence type="ECO:0000313" key="3">
    <source>
        <dbReference type="EnsemblPlants" id="AES75968"/>
    </source>
</evidence>
<reference evidence="3" key="3">
    <citation type="submission" date="2015-04" db="UniProtKB">
        <authorList>
            <consortium name="EnsemblPlants"/>
        </authorList>
    </citation>
    <scope>IDENTIFICATION</scope>
    <source>
        <strain evidence="3">cv. Jemalong A17</strain>
    </source>
</reference>
<gene>
    <name evidence="2" type="ordered locus">MTR_6g065550</name>
</gene>
<proteinExistence type="predicted"/>
<feature type="region of interest" description="Disordered" evidence="1">
    <location>
        <begin position="132"/>
        <end position="162"/>
    </location>
</feature>
<dbReference type="Proteomes" id="UP000002051">
    <property type="component" value="Chromosome 6"/>
</dbReference>
<dbReference type="HOGENOM" id="CLU_1572994_0_0_1"/>
<protein>
    <submittedName>
        <fullName evidence="2 3">Uncharacterized protein</fullName>
    </submittedName>
</protein>
<accession>A0A0C3VX70</accession>
<dbReference type="EnsemblPlants" id="AES75968">
    <property type="protein sequence ID" value="AES75968"/>
    <property type="gene ID" value="MTR_6g065550"/>
</dbReference>
<reference evidence="2 4" key="2">
    <citation type="journal article" date="2014" name="BMC Genomics">
        <title>An improved genome release (version Mt4.0) for the model legume Medicago truncatula.</title>
        <authorList>
            <person name="Tang H."/>
            <person name="Krishnakumar V."/>
            <person name="Bidwell S."/>
            <person name="Rosen B."/>
            <person name="Chan A."/>
            <person name="Zhou S."/>
            <person name="Gentzbittel L."/>
            <person name="Childs K.L."/>
            <person name="Yandell M."/>
            <person name="Gundlach H."/>
            <person name="Mayer K.F."/>
            <person name="Schwartz D.C."/>
            <person name="Town C.D."/>
        </authorList>
    </citation>
    <scope>GENOME REANNOTATION</scope>
    <source>
        <strain evidence="3 4">cv. Jemalong A17</strain>
    </source>
</reference>
<dbReference type="AlphaFoldDB" id="G7KP93"/>
<reference evidence="2 4" key="1">
    <citation type="journal article" date="2011" name="Nature">
        <title>The Medicago genome provides insight into the evolution of rhizobial symbioses.</title>
        <authorList>
            <person name="Young N.D."/>
            <person name="Debelle F."/>
            <person name="Oldroyd G.E."/>
            <person name="Geurts R."/>
            <person name="Cannon S.B."/>
            <person name="Udvardi M.K."/>
            <person name="Benedito V.A."/>
            <person name="Mayer K.F."/>
            <person name="Gouzy J."/>
            <person name="Schoof H."/>
            <person name="Van de Peer Y."/>
            <person name="Proost S."/>
            <person name="Cook D.R."/>
            <person name="Meyers B.C."/>
            <person name="Spannagl M."/>
            <person name="Cheung F."/>
            <person name="De Mita S."/>
            <person name="Krishnakumar V."/>
            <person name="Gundlach H."/>
            <person name="Zhou S."/>
            <person name="Mudge J."/>
            <person name="Bharti A.K."/>
            <person name="Murray J.D."/>
            <person name="Naoumkina M.A."/>
            <person name="Rosen B."/>
            <person name="Silverstein K.A."/>
            <person name="Tang H."/>
            <person name="Rombauts S."/>
            <person name="Zhao P.X."/>
            <person name="Zhou P."/>
            <person name="Barbe V."/>
            <person name="Bardou P."/>
            <person name="Bechner M."/>
            <person name="Bellec A."/>
            <person name="Berger A."/>
            <person name="Berges H."/>
            <person name="Bidwell S."/>
            <person name="Bisseling T."/>
            <person name="Choisne N."/>
            <person name="Couloux A."/>
            <person name="Denny R."/>
            <person name="Deshpande S."/>
            <person name="Dai X."/>
            <person name="Doyle J.J."/>
            <person name="Dudez A.M."/>
            <person name="Farmer A.D."/>
            <person name="Fouteau S."/>
            <person name="Franken C."/>
            <person name="Gibelin C."/>
            <person name="Gish J."/>
            <person name="Goldstein S."/>
            <person name="Gonzalez A.J."/>
            <person name="Green P.J."/>
            <person name="Hallab A."/>
            <person name="Hartog M."/>
            <person name="Hua A."/>
            <person name="Humphray S.J."/>
            <person name="Jeong D.H."/>
            <person name="Jing Y."/>
            <person name="Jocker A."/>
            <person name="Kenton S.M."/>
            <person name="Kim D.J."/>
            <person name="Klee K."/>
            <person name="Lai H."/>
            <person name="Lang C."/>
            <person name="Lin S."/>
            <person name="Macmil S.L."/>
            <person name="Magdelenat G."/>
            <person name="Matthews L."/>
            <person name="McCorrison J."/>
            <person name="Monaghan E.L."/>
            <person name="Mun J.H."/>
            <person name="Najar F.Z."/>
            <person name="Nicholson C."/>
            <person name="Noirot C."/>
            <person name="O'Bleness M."/>
            <person name="Paule C.R."/>
            <person name="Poulain J."/>
            <person name="Prion F."/>
            <person name="Qin B."/>
            <person name="Qu C."/>
            <person name="Retzel E.F."/>
            <person name="Riddle C."/>
            <person name="Sallet E."/>
            <person name="Samain S."/>
            <person name="Samson N."/>
            <person name="Sanders I."/>
            <person name="Saurat O."/>
            <person name="Scarpelli C."/>
            <person name="Schiex T."/>
            <person name="Segurens B."/>
            <person name="Severin A.J."/>
            <person name="Sherrier D.J."/>
            <person name="Shi R."/>
            <person name="Sims S."/>
            <person name="Singer S.R."/>
            <person name="Sinharoy S."/>
            <person name="Sterck L."/>
            <person name="Viollet A."/>
            <person name="Wang B.B."/>
            <person name="Wang K."/>
            <person name="Wang M."/>
            <person name="Wang X."/>
            <person name="Warfsmann J."/>
            <person name="Weissenbach J."/>
            <person name="White D.D."/>
            <person name="White J.D."/>
            <person name="Wiley G.B."/>
            <person name="Wincker P."/>
            <person name="Xing Y."/>
            <person name="Yang L."/>
            <person name="Yao Z."/>
            <person name="Ying F."/>
            <person name="Zhai J."/>
            <person name="Zhou L."/>
            <person name="Zuber A."/>
            <person name="Denarie J."/>
            <person name="Dixon R.A."/>
            <person name="May G.D."/>
            <person name="Schwartz D.C."/>
            <person name="Rogers J."/>
            <person name="Quetier F."/>
            <person name="Town C.D."/>
            <person name="Roe B.A."/>
        </authorList>
    </citation>
    <scope>NUCLEOTIDE SEQUENCE [LARGE SCALE GENOMIC DNA]</scope>
    <source>
        <strain evidence="2">A17</strain>
        <strain evidence="3 4">cv. Jemalong A17</strain>
    </source>
</reference>
<feature type="compositionally biased region" description="Basic and acidic residues" evidence="1">
    <location>
        <begin position="132"/>
        <end position="152"/>
    </location>
</feature>
<evidence type="ECO:0000256" key="1">
    <source>
        <dbReference type="SAM" id="MobiDB-lite"/>
    </source>
</evidence>
<organism evidence="2 4">
    <name type="scientific">Medicago truncatula</name>
    <name type="common">Barrel medic</name>
    <name type="synonym">Medicago tribuloides</name>
    <dbReference type="NCBI Taxonomy" id="3880"/>
    <lineage>
        <taxon>Eukaryota</taxon>
        <taxon>Viridiplantae</taxon>
        <taxon>Streptophyta</taxon>
        <taxon>Embryophyta</taxon>
        <taxon>Tracheophyta</taxon>
        <taxon>Spermatophyta</taxon>
        <taxon>Magnoliopsida</taxon>
        <taxon>eudicotyledons</taxon>
        <taxon>Gunneridae</taxon>
        <taxon>Pentapetalae</taxon>
        <taxon>rosids</taxon>
        <taxon>fabids</taxon>
        <taxon>Fabales</taxon>
        <taxon>Fabaceae</taxon>
        <taxon>Papilionoideae</taxon>
        <taxon>50 kb inversion clade</taxon>
        <taxon>NPAAA clade</taxon>
        <taxon>Hologalegina</taxon>
        <taxon>IRL clade</taxon>
        <taxon>Trifolieae</taxon>
        <taxon>Medicago</taxon>
    </lineage>
</organism>
<dbReference type="EMBL" id="CM001222">
    <property type="protein sequence ID" value="AES75968.2"/>
    <property type="molecule type" value="Genomic_DNA"/>
</dbReference>
<accession>G7KP93</accession>
<name>G7KP93_MEDTR</name>
<evidence type="ECO:0000313" key="2">
    <source>
        <dbReference type="EMBL" id="AES75968.2"/>
    </source>
</evidence>